<sequence>MPGLLSTPTSTVAQVESQSTSHLKQNKKPSSSDWSFTFRRGFESGSDSDSDVCEEAATNAQLKASINSKVDSQQKKVKSEKKEEDCHQCSVETEDARLLRELDIASRADRDTVQYKANPWSIARINAASRSTSGTSENTITDCITSSIPSLASTPEQRPVSSGICSQQLKTNPTHRQTQTGGKKWAGDTSKKPLHVQETIKGFFRTSKSGNNVDDRTRKCIVGIQYAGTQKNSDPQQTDLSDASQDRPSTQQNCFPPDEQCSINLTRVLSDLDIPTCRNSDSGPSRLYKTSSKKVPSSSLHVLAKDRYISENIESNIKNQDPGDPKNIYGSSVVTSIENHARSLHESPE</sequence>
<reference evidence="2 3" key="1">
    <citation type="journal article" date="2017" name="Mol. Ecol.">
        <title>Comparative and population genomic landscape of Phellinus noxius: A hypervariable fungus causing root rot in trees.</title>
        <authorList>
            <person name="Chung C.L."/>
            <person name="Lee T.J."/>
            <person name="Akiba M."/>
            <person name="Lee H.H."/>
            <person name="Kuo T.H."/>
            <person name="Liu D."/>
            <person name="Ke H.M."/>
            <person name="Yokoi T."/>
            <person name="Roa M.B."/>
            <person name="Lu M.J."/>
            <person name="Chang Y.Y."/>
            <person name="Ann P.J."/>
            <person name="Tsai J.N."/>
            <person name="Chen C.Y."/>
            <person name="Tzean S.S."/>
            <person name="Ota Y."/>
            <person name="Hattori T."/>
            <person name="Sahashi N."/>
            <person name="Liou R.F."/>
            <person name="Kikuchi T."/>
            <person name="Tsai I.J."/>
        </authorList>
    </citation>
    <scope>NUCLEOTIDE SEQUENCE [LARGE SCALE GENOMIC DNA]</scope>
    <source>
        <strain evidence="2 3">FFPRI411160</strain>
    </source>
</reference>
<feature type="region of interest" description="Disordered" evidence="1">
    <location>
        <begin position="64"/>
        <end position="85"/>
    </location>
</feature>
<dbReference type="AlphaFoldDB" id="A0A286UHM4"/>
<feature type="region of interest" description="Disordered" evidence="1">
    <location>
        <begin position="1"/>
        <end position="35"/>
    </location>
</feature>
<evidence type="ECO:0000313" key="3">
    <source>
        <dbReference type="Proteomes" id="UP000217199"/>
    </source>
</evidence>
<name>A0A286UHM4_9AGAM</name>
<proteinExistence type="predicted"/>
<feature type="region of interest" description="Disordered" evidence="1">
    <location>
        <begin position="149"/>
        <end position="190"/>
    </location>
</feature>
<evidence type="ECO:0000313" key="2">
    <source>
        <dbReference type="EMBL" id="PAV19102.1"/>
    </source>
</evidence>
<dbReference type="OrthoDB" id="3271131at2759"/>
<dbReference type="Proteomes" id="UP000217199">
    <property type="component" value="Unassembled WGS sequence"/>
</dbReference>
<gene>
    <name evidence="2" type="ORF">PNOK_0594600</name>
</gene>
<comment type="caution">
    <text evidence="2">The sequence shown here is derived from an EMBL/GenBank/DDBJ whole genome shotgun (WGS) entry which is preliminary data.</text>
</comment>
<dbReference type="EMBL" id="NBII01000005">
    <property type="protein sequence ID" value="PAV19102.1"/>
    <property type="molecule type" value="Genomic_DNA"/>
</dbReference>
<evidence type="ECO:0000256" key="1">
    <source>
        <dbReference type="SAM" id="MobiDB-lite"/>
    </source>
</evidence>
<dbReference type="InParanoid" id="A0A286UHM4"/>
<protein>
    <submittedName>
        <fullName evidence="2">Uncharacterized protein</fullName>
    </submittedName>
</protein>
<dbReference type="STRING" id="2282107.A0A286UHM4"/>
<feature type="region of interest" description="Disordered" evidence="1">
    <location>
        <begin position="227"/>
        <end position="258"/>
    </location>
</feature>
<feature type="compositionally biased region" description="Polar residues" evidence="1">
    <location>
        <begin position="227"/>
        <end position="254"/>
    </location>
</feature>
<feature type="region of interest" description="Disordered" evidence="1">
    <location>
        <begin position="274"/>
        <end position="299"/>
    </location>
</feature>
<feature type="compositionally biased region" description="Polar residues" evidence="1">
    <location>
        <begin position="149"/>
        <end position="181"/>
    </location>
</feature>
<keyword evidence="3" id="KW-1185">Reference proteome</keyword>
<accession>A0A286UHM4</accession>
<feature type="compositionally biased region" description="Polar residues" evidence="1">
    <location>
        <begin position="277"/>
        <end position="299"/>
    </location>
</feature>
<organism evidence="2 3">
    <name type="scientific">Pyrrhoderma noxium</name>
    <dbReference type="NCBI Taxonomy" id="2282107"/>
    <lineage>
        <taxon>Eukaryota</taxon>
        <taxon>Fungi</taxon>
        <taxon>Dikarya</taxon>
        <taxon>Basidiomycota</taxon>
        <taxon>Agaricomycotina</taxon>
        <taxon>Agaricomycetes</taxon>
        <taxon>Hymenochaetales</taxon>
        <taxon>Hymenochaetaceae</taxon>
        <taxon>Pyrrhoderma</taxon>
    </lineage>
</organism>